<keyword evidence="3" id="KW-1185">Reference proteome</keyword>
<reference evidence="2 3" key="1">
    <citation type="submission" date="2017-04" db="EMBL/GenBank/DDBJ databases">
        <authorList>
            <person name="Afonso C.L."/>
            <person name="Miller P.J."/>
            <person name="Scott M.A."/>
            <person name="Spackman E."/>
            <person name="Goraichik I."/>
            <person name="Dimitrov K.M."/>
            <person name="Suarez D.L."/>
            <person name="Swayne D.E."/>
        </authorList>
    </citation>
    <scope>NUCLEOTIDE SEQUENCE [LARGE SCALE GENOMIC DNA]</scope>
    <source>
        <strain evidence="2 3">DSM 26133</strain>
    </source>
</reference>
<accession>A0A1W2GNW4</accession>
<evidence type="ECO:0000313" key="2">
    <source>
        <dbReference type="EMBL" id="SMD38327.1"/>
    </source>
</evidence>
<feature type="region of interest" description="Disordered" evidence="1">
    <location>
        <begin position="213"/>
        <end position="351"/>
    </location>
</feature>
<protein>
    <recommendedName>
        <fullName evidence="4">Translation initiation factor IF-2, N-terminal region</fullName>
    </recommendedName>
</protein>
<gene>
    <name evidence="2" type="ORF">SAMN04488029_3747</name>
</gene>
<proteinExistence type="predicted"/>
<feature type="compositionally biased region" description="Basic and acidic residues" evidence="1">
    <location>
        <begin position="153"/>
        <end position="168"/>
    </location>
</feature>
<feature type="compositionally biased region" description="Basic residues" evidence="1">
    <location>
        <begin position="319"/>
        <end position="332"/>
    </location>
</feature>
<dbReference type="Proteomes" id="UP000192472">
    <property type="component" value="Unassembled WGS sequence"/>
</dbReference>
<evidence type="ECO:0000313" key="3">
    <source>
        <dbReference type="Proteomes" id="UP000192472"/>
    </source>
</evidence>
<feature type="region of interest" description="Disordered" evidence="1">
    <location>
        <begin position="134"/>
        <end position="184"/>
    </location>
</feature>
<name>A0A1W2GNW4_REIFA</name>
<evidence type="ECO:0000256" key="1">
    <source>
        <dbReference type="SAM" id="MobiDB-lite"/>
    </source>
</evidence>
<sequence>MWIIKREIRMRLGTLARKISITPSKLTAFLESQNLSLSSGTNTKLSEEQIELVLDHYGASLEIEEPLAEVVEAPVAEIEETPIIEEESKPEVVEAIVEETKEEVPTEQIEIPKEAAKDEKPKVSESFVEIALPHELEEHSSDSEISTDQEVEVVNKEENTEKEGNVKEQEEEEAYVPQVPDDLDPEIESYVERLAYDENIEVIKPAKVKLQGLTVKGKIDLPEPKVEPETTEEPEKEEKKTYDPDEIITTTGPKRDRKRKPKNYKGKKFNKDYNPLEAARKKKEWEEKKRKEQEERRRKKAKEQHYKQAVKSAVATTPAKKKPKKVTVRKKKQEQPPAGNMLQRFWRWMNT</sequence>
<feature type="compositionally biased region" description="Basic residues" evidence="1">
    <location>
        <begin position="255"/>
        <end position="268"/>
    </location>
</feature>
<dbReference type="AlphaFoldDB" id="A0A1W2GNW4"/>
<feature type="compositionally biased region" description="Low complexity" evidence="1">
    <location>
        <begin position="309"/>
        <end position="318"/>
    </location>
</feature>
<dbReference type="STRING" id="692418.SAMN04488029_3747"/>
<organism evidence="2 3">
    <name type="scientific">Reichenbachiella faecimaris</name>
    <dbReference type="NCBI Taxonomy" id="692418"/>
    <lineage>
        <taxon>Bacteria</taxon>
        <taxon>Pseudomonadati</taxon>
        <taxon>Bacteroidota</taxon>
        <taxon>Cytophagia</taxon>
        <taxon>Cytophagales</taxon>
        <taxon>Reichenbachiellaceae</taxon>
        <taxon>Reichenbachiella</taxon>
    </lineage>
</organism>
<feature type="compositionally biased region" description="Basic and acidic residues" evidence="1">
    <location>
        <begin position="283"/>
        <end position="296"/>
    </location>
</feature>
<dbReference type="EMBL" id="FWYF01000004">
    <property type="protein sequence ID" value="SMD38327.1"/>
    <property type="molecule type" value="Genomic_DNA"/>
</dbReference>
<evidence type="ECO:0008006" key="4">
    <source>
        <dbReference type="Google" id="ProtNLM"/>
    </source>
</evidence>
<feature type="compositionally biased region" description="Basic and acidic residues" evidence="1">
    <location>
        <begin position="217"/>
        <end position="228"/>
    </location>
</feature>